<reference evidence="12 13" key="1">
    <citation type="submission" date="2019-02" db="EMBL/GenBank/DDBJ databases">
        <title>Paracoccus subflavus sp. nov., isolated from marine sediment of the Pacific Ocean.</title>
        <authorList>
            <person name="Zhang G."/>
        </authorList>
    </citation>
    <scope>NUCLEOTIDE SEQUENCE [LARGE SCALE GENOMIC DNA]</scope>
    <source>
        <strain evidence="12 13">GY0581</strain>
    </source>
</reference>
<comment type="subcellular location">
    <subcellularLocation>
        <location evidence="2 9 11">Cytoplasm</location>
    </subcellularLocation>
</comment>
<evidence type="ECO:0000256" key="1">
    <source>
        <dbReference type="ARBA" id="ARBA00000901"/>
    </source>
</evidence>
<name>A0A4Q9GAJ0_9RHOB</name>
<comment type="similarity">
    <text evidence="4 9 10">Belongs to the HisA/HisF family.</text>
</comment>
<evidence type="ECO:0000256" key="10">
    <source>
        <dbReference type="RuleBase" id="RU003657"/>
    </source>
</evidence>
<dbReference type="FunFam" id="3.20.20.70:FF:000009">
    <property type="entry name" value="1-(5-phosphoribosyl)-5-[(5-phosphoribosylamino)methylideneamino] imidazole-4-carboxamide isomerase"/>
    <property type="match status" value="1"/>
</dbReference>
<dbReference type="EC" id="5.3.1.16" evidence="9 11"/>
<dbReference type="UniPathway" id="UPA00031">
    <property type="reaction ID" value="UER00009"/>
</dbReference>
<evidence type="ECO:0000256" key="6">
    <source>
        <dbReference type="ARBA" id="ARBA00022605"/>
    </source>
</evidence>
<evidence type="ECO:0000313" key="13">
    <source>
        <dbReference type="Proteomes" id="UP000293520"/>
    </source>
</evidence>
<keyword evidence="5 9" id="KW-0963">Cytoplasm</keyword>
<dbReference type="Gene3D" id="3.20.20.70">
    <property type="entry name" value="Aldolase class I"/>
    <property type="match status" value="1"/>
</dbReference>
<dbReference type="InterPro" id="IPR006063">
    <property type="entry name" value="HisA_bact_arch"/>
</dbReference>
<dbReference type="NCBIfam" id="NF010112">
    <property type="entry name" value="PRK13585.1"/>
    <property type="match status" value="1"/>
</dbReference>
<organism evidence="12 13">
    <name type="scientific">Paracoccus subflavus</name>
    <dbReference type="NCBI Taxonomy" id="2528244"/>
    <lineage>
        <taxon>Bacteria</taxon>
        <taxon>Pseudomonadati</taxon>
        <taxon>Pseudomonadota</taxon>
        <taxon>Alphaproteobacteria</taxon>
        <taxon>Rhodobacterales</taxon>
        <taxon>Paracoccaceae</taxon>
        <taxon>Paracoccus</taxon>
    </lineage>
</organism>
<keyword evidence="13" id="KW-1185">Reference proteome</keyword>
<evidence type="ECO:0000256" key="4">
    <source>
        <dbReference type="ARBA" id="ARBA00009667"/>
    </source>
</evidence>
<dbReference type="GO" id="GO:0005737">
    <property type="term" value="C:cytoplasm"/>
    <property type="evidence" value="ECO:0007669"/>
    <property type="project" value="UniProtKB-SubCell"/>
</dbReference>
<evidence type="ECO:0000256" key="5">
    <source>
        <dbReference type="ARBA" id="ARBA00022490"/>
    </source>
</evidence>
<accession>A0A4Q9GAJ0</accession>
<dbReference type="InterPro" id="IPR023016">
    <property type="entry name" value="HisA/PriA"/>
</dbReference>
<comment type="catalytic activity">
    <reaction evidence="1 9 11">
        <text>1-(5-phospho-beta-D-ribosyl)-5-[(5-phospho-beta-D-ribosylamino)methylideneamino]imidazole-4-carboxamide = 5-[(5-phospho-1-deoxy-D-ribulos-1-ylimino)methylamino]-1-(5-phospho-beta-D-ribosyl)imidazole-4-carboxamide</text>
        <dbReference type="Rhea" id="RHEA:15469"/>
        <dbReference type="ChEBI" id="CHEBI:58435"/>
        <dbReference type="ChEBI" id="CHEBI:58525"/>
        <dbReference type="EC" id="5.3.1.16"/>
    </reaction>
</comment>
<keyword evidence="7 9" id="KW-0368">Histidine biosynthesis</keyword>
<evidence type="ECO:0000256" key="7">
    <source>
        <dbReference type="ARBA" id="ARBA00023102"/>
    </source>
</evidence>
<dbReference type="Proteomes" id="UP000293520">
    <property type="component" value="Unassembled WGS sequence"/>
</dbReference>
<dbReference type="PANTHER" id="PTHR43090">
    <property type="entry name" value="1-(5-PHOSPHORIBOSYL)-5-[(5-PHOSPHORIBOSYLAMINO)METHYLIDENEAMINO] IMIDAZOLE-4-CARBOXAMIDE ISOMERASE"/>
    <property type="match status" value="1"/>
</dbReference>
<evidence type="ECO:0000256" key="8">
    <source>
        <dbReference type="ARBA" id="ARBA00023235"/>
    </source>
</evidence>
<dbReference type="NCBIfam" id="TIGR00007">
    <property type="entry name" value="1-(5-phosphoribosyl)-5-[(5-phosphoribosylamino)methylideneamino]imidazole-4-carboxamide isomerase"/>
    <property type="match status" value="1"/>
</dbReference>
<dbReference type="PANTHER" id="PTHR43090:SF2">
    <property type="entry name" value="1-(5-PHOSPHORIBOSYL)-5-[(5-PHOSPHORIBOSYLAMINO)METHYLIDENEAMINO] IMIDAZOLE-4-CARBOXAMIDE ISOMERASE"/>
    <property type="match status" value="1"/>
</dbReference>
<dbReference type="CDD" id="cd04732">
    <property type="entry name" value="HisA"/>
    <property type="match status" value="1"/>
</dbReference>
<dbReference type="HAMAP" id="MF_01014">
    <property type="entry name" value="HisA"/>
    <property type="match status" value="1"/>
</dbReference>
<dbReference type="GO" id="GO:0000162">
    <property type="term" value="P:L-tryptophan biosynthetic process"/>
    <property type="evidence" value="ECO:0007669"/>
    <property type="project" value="TreeGrafter"/>
</dbReference>
<sequence length="241" mass="24744">MILYPAIDLKDGNCVRLLRGDMEAATVFGTDPAAQARAFQDAGAEWLHLVDLNGAFAGHPVNAAAVQAILAAIEIPVQLGGGIRDLATIEGWLSQGLSRVILGTVAVENPDLVRQAAAAFPGRIAVGIDARAGRVATRGWATETNVMATDLARLFQDAGVAAIIYTDIDRDGAMAGPNIAATEALARAVSIPVIASGGVSSLDDLQALAQTQVIAGAISGRALYDGAIDLRQALALLKDAA</sequence>
<dbReference type="SUPFAM" id="SSF51366">
    <property type="entry name" value="Ribulose-phoshate binding barrel"/>
    <property type="match status" value="1"/>
</dbReference>
<comment type="caution">
    <text evidence="12">The sequence shown here is derived from an EMBL/GenBank/DDBJ whole genome shotgun (WGS) entry which is preliminary data.</text>
</comment>
<evidence type="ECO:0000256" key="2">
    <source>
        <dbReference type="ARBA" id="ARBA00004496"/>
    </source>
</evidence>
<dbReference type="InterPro" id="IPR011060">
    <property type="entry name" value="RibuloseP-bd_barrel"/>
</dbReference>
<dbReference type="GO" id="GO:0000105">
    <property type="term" value="P:L-histidine biosynthetic process"/>
    <property type="evidence" value="ECO:0007669"/>
    <property type="project" value="UniProtKB-UniRule"/>
</dbReference>
<keyword evidence="8 9" id="KW-0413">Isomerase</keyword>
<dbReference type="OrthoDB" id="9807749at2"/>
<feature type="active site" description="Proton donor" evidence="9">
    <location>
        <position position="129"/>
    </location>
</feature>
<dbReference type="Pfam" id="PF00977">
    <property type="entry name" value="His_biosynth"/>
    <property type="match status" value="1"/>
</dbReference>
<proteinExistence type="inferred from homology"/>
<gene>
    <name evidence="9 12" type="primary">hisA</name>
    <name evidence="12" type="ORF">EYE42_04890</name>
</gene>
<evidence type="ECO:0000313" key="12">
    <source>
        <dbReference type="EMBL" id="TBN42759.1"/>
    </source>
</evidence>
<evidence type="ECO:0000256" key="3">
    <source>
        <dbReference type="ARBA" id="ARBA00005133"/>
    </source>
</evidence>
<feature type="active site" description="Proton acceptor" evidence="9">
    <location>
        <position position="8"/>
    </location>
</feature>
<dbReference type="EMBL" id="SISK01000002">
    <property type="protein sequence ID" value="TBN42759.1"/>
    <property type="molecule type" value="Genomic_DNA"/>
</dbReference>
<dbReference type="InterPro" id="IPR044524">
    <property type="entry name" value="Isoase_HisA-like"/>
</dbReference>
<evidence type="ECO:0000256" key="11">
    <source>
        <dbReference type="RuleBase" id="RU003658"/>
    </source>
</evidence>
<dbReference type="InterPro" id="IPR006062">
    <property type="entry name" value="His_biosynth"/>
</dbReference>
<protein>
    <recommendedName>
        <fullName evidence="9 11">1-(5-phosphoribosyl)-5-[(5-phosphoribosylamino)methylideneamino] imidazole-4-carboxamide isomerase</fullName>
        <ecNumber evidence="9 11">5.3.1.16</ecNumber>
    </recommendedName>
    <alternativeName>
        <fullName evidence="9">Phosphoribosylformimino-5-aminoimidazole carboxamide ribotide isomerase</fullName>
    </alternativeName>
</protein>
<dbReference type="InterPro" id="IPR013785">
    <property type="entry name" value="Aldolase_TIM"/>
</dbReference>
<dbReference type="RefSeq" id="WP_130990184.1">
    <property type="nucleotide sequence ID" value="NZ_SISK01000002.1"/>
</dbReference>
<dbReference type="GO" id="GO:0003949">
    <property type="term" value="F:1-(5-phosphoribosyl)-5-[(5-phosphoribosylamino)methylideneamino]imidazole-4-carboxamide isomerase activity"/>
    <property type="evidence" value="ECO:0007669"/>
    <property type="project" value="UniProtKB-UniRule"/>
</dbReference>
<evidence type="ECO:0000256" key="9">
    <source>
        <dbReference type="HAMAP-Rule" id="MF_01014"/>
    </source>
</evidence>
<comment type="pathway">
    <text evidence="3 9 11">Amino-acid biosynthesis; L-histidine biosynthesis; L-histidine from 5-phospho-alpha-D-ribose 1-diphosphate: step 4/9.</text>
</comment>
<keyword evidence="6 9" id="KW-0028">Amino-acid biosynthesis</keyword>
<dbReference type="AlphaFoldDB" id="A0A4Q9GAJ0"/>